<dbReference type="EMBL" id="CM002870">
    <property type="protein sequence ID" value="KFK41293.1"/>
    <property type="molecule type" value="Genomic_DNA"/>
</dbReference>
<evidence type="ECO:0000313" key="1">
    <source>
        <dbReference type="EMBL" id="KFK41293.1"/>
    </source>
</evidence>
<dbReference type="Proteomes" id="UP000029120">
    <property type="component" value="Chromosome 2"/>
</dbReference>
<protein>
    <submittedName>
        <fullName evidence="1">Uncharacterized protein</fullName>
    </submittedName>
</protein>
<proteinExistence type="predicted"/>
<accession>A0A087HGP1</accession>
<reference evidence="2" key="1">
    <citation type="journal article" date="2015" name="Nat. Plants">
        <title>Genome expansion of Arabis alpina linked with retrotransposition and reduced symmetric DNA methylation.</title>
        <authorList>
            <person name="Willing E.M."/>
            <person name="Rawat V."/>
            <person name="Mandakova T."/>
            <person name="Maumus F."/>
            <person name="James G.V."/>
            <person name="Nordstroem K.J."/>
            <person name="Becker C."/>
            <person name="Warthmann N."/>
            <person name="Chica C."/>
            <person name="Szarzynska B."/>
            <person name="Zytnicki M."/>
            <person name="Albani M.C."/>
            <person name="Kiefer C."/>
            <person name="Bergonzi S."/>
            <person name="Castaings L."/>
            <person name="Mateos J.L."/>
            <person name="Berns M.C."/>
            <person name="Bujdoso N."/>
            <person name="Piofczyk T."/>
            <person name="de Lorenzo L."/>
            <person name="Barrero-Sicilia C."/>
            <person name="Mateos I."/>
            <person name="Piednoel M."/>
            <person name="Hagmann J."/>
            <person name="Chen-Min-Tao R."/>
            <person name="Iglesias-Fernandez R."/>
            <person name="Schuster S.C."/>
            <person name="Alonso-Blanco C."/>
            <person name="Roudier F."/>
            <person name="Carbonero P."/>
            <person name="Paz-Ares J."/>
            <person name="Davis S.J."/>
            <person name="Pecinka A."/>
            <person name="Quesneville H."/>
            <person name="Colot V."/>
            <person name="Lysak M.A."/>
            <person name="Weigel D."/>
            <person name="Coupland G."/>
            <person name="Schneeberger K."/>
        </authorList>
    </citation>
    <scope>NUCLEOTIDE SEQUENCE [LARGE SCALE GENOMIC DNA]</scope>
    <source>
        <strain evidence="2">cv. Pajares</strain>
    </source>
</reference>
<keyword evidence="2" id="KW-1185">Reference proteome</keyword>
<dbReference type="AlphaFoldDB" id="A0A087HGP1"/>
<sequence length="34" mass="3487">MKIRDLIGGGGSVSTGAGPRFSFTLFCSSLMVHG</sequence>
<dbReference type="Gramene" id="KFK41293">
    <property type="protein sequence ID" value="KFK41293"/>
    <property type="gene ID" value="AALP_AA2G111300"/>
</dbReference>
<evidence type="ECO:0000313" key="2">
    <source>
        <dbReference type="Proteomes" id="UP000029120"/>
    </source>
</evidence>
<name>A0A087HGP1_ARAAL</name>
<gene>
    <name evidence="1" type="ordered locus">AALP_Aa2g111300</name>
</gene>
<organism evidence="1 2">
    <name type="scientific">Arabis alpina</name>
    <name type="common">Alpine rock-cress</name>
    <dbReference type="NCBI Taxonomy" id="50452"/>
    <lineage>
        <taxon>Eukaryota</taxon>
        <taxon>Viridiplantae</taxon>
        <taxon>Streptophyta</taxon>
        <taxon>Embryophyta</taxon>
        <taxon>Tracheophyta</taxon>
        <taxon>Spermatophyta</taxon>
        <taxon>Magnoliopsida</taxon>
        <taxon>eudicotyledons</taxon>
        <taxon>Gunneridae</taxon>
        <taxon>Pentapetalae</taxon>
        <taxon>rosids</taxon>
        <taxon>malvids</taxon>
        <taxon>Brassicales</taxon>
        <taxon>Brassicaceae</taxon>
        <taxon>Arabideae</taxon>
        <taxon>Arabis</taxon>
    </lineage>
</organism>